<dbReference type="NCBIfam" id="TIGR00215">
    <property type="entry name" value="lpxB"/>
    <property type="match status" value="1"/>
</dbReference>
<dbReference type="EMBL" id="JANRMI010000004">
    <property type="protein sequence ID" value="MDG0817536.1"/>
    <property type="molecule type" value="Genomic_DNA"/>
</dbReference>
<evidence type="ECO:0000256" key="9">
    <source>
        <dbReference type="ARBA" id="ARBA00048975"/>
    </source>
</evidence>
<accession>A0ABT6DLK6</accession>
<comment type="caution">
    <text evidence="11">The sequence shown here is derived from an EMBL/GenBank/DDBJ whole genome shotgun (WGS) entry which is preliminary data.</text>
</comment>
<reference evidence="11" key="1">
    <citation type="submission" date="2022-08" db="EMBL/GenBank/DDBJ databases">
        <title>Novel Bdellovibrio Species Isolated from Svalbard: Designation Bdellovibrio svalbardensis.</title>
        <authorList>
            <person name="Mitchell R.J."/>
            <person name="Choi S.Y."/>
        </authorList>
    </citation>
    <scope>NUCLEOTIDE SEQUENCE</scope>
    <source>
        <strain evidence="11">PAP01</strain>
    </source>
</reference>
<keyword evidence="12" id="KW-1185">Reference proteome</keyword>
<evidence type="ECO:0000256" key="1">
    <source>
        <dbReference type="ARBA" id="ARBA00002056"/>
    </source>
</evidence>
<name>A0ABT6DLK6_9BACT</name>
<dbReference type="GO" id="GO:0008915">
    <property type="term" value="F:lipid-A-disaccharide synthase activity"/>
    <property type="evidence" value="ECO:0007669"/>
    <property type="project" value="UniProtKB-EC"/>
</dbReference>
<evidence type="ECO:0000313" key="11">
    <source>
        <dbReference type="EMBL" id="MDG0817536.1"/>
    </source>
</evidence>
<gene>
    <name evidence="11" type="primary">lpxB</name>
    <name evidence="11" type="ORF">NWE73_14235</name>
</gene>
<keyword evidence="5" id="KW-0441">Lipid A biosynthesis</keyword>
<evidence type="ECO:0000256" key="6">
    <source>
        <dbReference type="ARBA" id="ARBA00022676"/>
    </source>
</evidence>
<keyword evidence="6 11" id="KW-0328">Glycosyltransferase</keyword>
<sequence length="383" mass="43879">MDQVLFVAAEASSVTYAQRILETWKKQGRKVHAFGVGSQEMENLGFERLGKSEEMAVVGAAEIINHFSLLKGVFDNLVAEAEKRRPKVAVVMDYPEFNLMLAKKLHALGIPVVYYISPQVWAWRKGRVKTIKKYCKKVFVLFPFEVPFYEEHGVPCDFVGHPLLDELDERLIDDEAYLKTHRNQCGIRDDEIVLGLMPGSRRLELKQHFQIQLDAARILAKKYPNLKVVILTAPTFSKEQMQDYLEDFRLPYILLKDEPFRMIHLVDMMLVASGTATLQVGLLKKPMVIMYKMKWLTGVFAKLVVRGTKYFGLVNLILNREAVPERFQSEVTPEKIAALLERYIVDPAYYSKIKSDLGELRSYLGDKGATQRVVAALDEYLKP</sequence>
<evidence type="ECO:0000256" key="8">
    <source>
        <dbReference type="ARBA" id="ARBA00023098"/>
    </source>
</evidence>
<dbReference type="InterPro" id="IPR003835">
    <property type="entry name" value="Glyco_trans_19"/>
</dbReference>
<comment type="catalytic activity">
    <reaction evidence="9">
        <text>a lipid X + a UDP-2-N,3-O-bis[(3R)-3-hydroxyacyl]-alpha-D-glucosamine = a lipid A disaccharide + UDP + H(+)</text>
        <dbReference type="Rhea" id="RHEA:67828"/>
        <dbReference type="ChEBI" id="CHEBI:15378"/>
        <dbReference type="ChEBI" id="CHEBI:58223"/>
        <dbReference type="ChEBI" id="CHEBI:137748"/>
        <dbReference type="ChEBI" id="CHEBI:176338"/>
        <dbReference type="ChEBI" id="CHEBI:176343"/>
        <dbReference type="EC" id="2.4.1.182"/>
    </reaction>
</comment>
<evidence type="ECO:0000256" key="3">
    <source>
        <dbReference type="ARBA" id="ARBA00020902"/>
    </source>
</evidence>
<keyword evidence="8" id="KW-0443">Lipid metabolism</keyword>
<dbReference type="PANTHER" id="PTHR30372:SF4">
    <property type="entry name" value="LIPID-A-DISACCHARIDE SYNTHASE, MITOCHONDRIAL-RELATED"/>
    <property type="match status" value="1"/>
</dbReference>
<evidence type="ECO:0000313" key="12">
    <source>
        <dbReference type="Proteomes" id="UP001152321"/>
    </source>
</evidence>
<evidence type="ECO:0000256" key="4">
    <source>
        <dbReference type="ARBA" id="ARBA00022516"/>
    </source>
</evidence>
<dbReference type="RefSeq" id="WP_277579008.1">
    <property type="nucleotide sequence ID" value="NZ_JANRMI010000004.1"/>
</dbReference>
<evidence type="ECO:0000256" key="5">
    <source>
        <dbReference type="ARBA" id="ARBA00022556"/>
    </source>
</evidence>
<keyword evidence="7 11" id="KW-0808">Transferase</keyword>
<comment type="function">
    <text evidence="1">Condensation of UDP-2,3-diacylglucosamine and 2,3-diacylglucosamine-1-phosphate to form lipid A disaccharide, a precursor of lipid A, a phosphorylated glycolipid that anchors the lipopolysaccharide to the outer membrane of the cell.</text>
</comment>
<evidence type="ECO:0000256" key="7">
    <source>
        <dbReference type="ARBA" id="ARBA00022679"/>
    </source>
</evidence>
<protein>
    <recommendedName>
        <fullName evidence="3 10">Lipid-A-disaccharide synthase</fullName>
        <ecNumber evidence="2 10">2.4.1.182</ecNumber>
    </recommendedName>
</protein>
<dbReference type="EC" id="2.4.1.182" evidence="2 10"/>
<evidence type="ECO:0000256" key="10">
    <source>
        <dbReference type="NCBIfam" id="TIGR00215"/>
    </source>
</evidence>
<proteinExistence type="predicted"/>
<organism evidence="11 12">
    <name type="scientific">Bdellovibrio svalbardensis</name>
    <dbReference type="NCBI Taxonomy" id="2972972"/>
    <lineage>
        <taxon>Bacteria</taxon>
        <taxon>Pseudomonadati</taxon>
        <taxon>Bdellovibrionota</taxon>
        <taxon>Bdellovibrionia</taxon>
        <taxon>Bdellovibrionales</taxon>
        <taxon>Pseudobdellovibrionaceae</taxon>
        <taxon>Bdellovibrio</taxon>
    </lineage>
</organism>
<keyword evidence="4" id="KW-0444">Lipid biosynthesis</keyword>
<dbReference type="PANTHER" id="PTHR30372">
    <property type="entry name" value="LIPID-A-DISACCHARIDE SYNTHASE"/>
    <property type="match status" value="1"/>
</dbReference>
<dbReference type="Pfam" id="PF02684">
    <property type="entry name" value="LpxB"/>
    <property type="match status" value="1"/>
</dbReference>
<dbReference type="Proteomes" id="UP001152321">
    <property type="component" value="Unassembled WGS sequence"/>
</dbReference>
<dbReference type="SUPFAM" id="SSF53756">
    <property type="entry name" value="UDP-Glycosyltransferase/glycogen phosphorylase"/>
    <property type="match status" value="1"/>
</dbReference>
<evidence type="ECO:0000256" key="2">
    <source>
        <dbReference type="ARBA" id="ARBA00012687"/>
    </source>
</evidence>